<keyword evidence="9" id="KW-0964">Secreted</keyword>
<dbReference type="EC" id="3.2.1.39" evidence="5"/>
<evidence type="ECO:0000256" key="24">
    <source>
        <dbReference type="SAM" id="SignalP"/>
    </source>
</evidence>
<keyword evidence="17" id="KW-0961">Cell wall biogenesis/degradation</keyword>
<dbReference type="Proteomes" id="UP001590950">
    <property type="component" value="Unassembled WGS sequence"/>
</dbReference>
<evidence type="ECO:0000256" key="9">
    <source>
        <dbReference type="ARBA" id="ARBA00022525"/>
    </source>
</evidence>
<evidence type="ECO:0000256" key="19">
    <source>
        <dbReference type="ARBA" id="ARBA00025152"/>
    </source>
</evidence>
<evidence type="ECO:0000256" key="10">
    <source>
        <dbReference type="ARBA" id="ARBA00022622"/>
    </source>
</evidence>
<dbReference type="PANTHER" id="PTHR16631">
    <property type="entry name" value="GLUCAN 1,3-BETA-GLUCOSIDASE"/>
    <property type="match status" value="1"/>
</dbReference>
<keyword evidence="16" id="KW-0449">Lipoprotein</keyword>
<evidence type="ECO:0000256" key="13">
    <source>
        <dbReference type="ARBA" id="ARBA00023136"/>
    </source>
</evidence>
<name>A0ABR3ZYE1_9LECA</name>
<feature type="domain" description="Ubiquitin 3 binding protein But2 C-terminal" evidence="25">
    <location>
        <begin position="470"/>
        <end position="611"/>
    </location>
</feature>
<evidence type="ECO:0000256" key="22">
    <source>
        <dbReference type="RuleBase" id="RU004335"/>
    </source>
</evidence>
<feature type="region of interest" description="Disordered" evidence="23">
    <location>
        <begin position="352"/>
        <end position="437"/>
    </location>
</feature>
<feature type="signal peptide" evidence="24">
    <location>
        <begin position="1"/>
        <end position="18"/>
    </location>
</feature>
<evidence type="ECO:0000256" key="1">
    <source>
        <dbReference type="ARBA" id="ARBA00000382"/>
    </source>
</evidence>
<evidence type="ECO:0000256" key="16">
    <source>
        <dbReference type="ARBA" id="ARBA00023288"/>
    </source>
</evidence>
<dbReference type="Gene3D" id="3.20.20.80">
    <property type="entry name" value="Glycosidases"/>
    <property type="match status" value="1"/>
</dbReference>
<organism evidence="26 27">
    <name type="scientific">Stereocaulon virgatum</name>
    <dbReference type="NCBI Taxonomy" id="373712"/>
    <lineage>
        <taxon>Eukaryota</taxon>
        <taxon>Fungi</taxon>
        <taxon>Dikarya</taxon>
        <taxon>Ascomycota</taxon>
        <taxon>Pezizomycotina</taxon>
        <taxon>Lecanoromycetes</taxon>
        <taxon>OSLEUM clade</taxon>
        <taxon>Lecanoromycetidae</taxon>
        <taxon>Lecanorales</taxon>
        <taxon>Lecanorineae</taxon>
        <taxon>Stereocaulaceae</taxon>
        <taxon>Stereocaulon</taxon>
    </lineage>
</organism>
<dbReference type="SUPFAM" id="SSF51445">
    <property type="entry name" value="(Trans)glycosidases"/>
    <property type="match status" value="1"/>
</dbReference>
<evidence type="ECO:0000256" key="20">
    <source>
        <dbReference type="ARBA" id="ARBA00032134"/>
    </source>
</evidence>
<evidence type="ECO:0000313" key="27">
    <source>
        <dbReference type="Proteomes" id="UP001590950"/>
    </source>
</evidence>
<keyword evidence="18" id="KW-0624">Polysaccharide degradation</keyword>
<dbReference type="InterPro" id="IPR000490">
    <property type="entry name" value="Glyco_hydro_17"/>
</dbReference>
<feature type="chain" id="PRO_5047090383" description="Probable glucan endo-1,3-beta-glucosidase eglC" evidence="24">
    <location>
        <begin position="19"/>
        <end position="621"/>
    </location>
</feature>
<evidence type="ECO:0000256" key="15">
    <source>
        <dbReference type="ARBA" id="ARBA00023277"/>
    </source>
</evidence>
<evidence type="ECO:0000256" key="8">
    <source>
        <dbReference type="ARBA" id="ARBA00022512"/>
    </source>
</evidence>
<keyword evidence="12" id="KW-0378">Hydrolase</keyword>
<evidence type="ECO:0000256" key="23">
    <source>
        <dbReference type="SAM" id="MobiDB-lite"/>
    </source>
</evidence>
<dbReference type="InterPro" id="IPR018620">
    <property type="entry name" value="Ubiquitin3-bd_protein_But2_C"/>
</dbReference>
<comment type="function">
    <text evidence="19">Glucanases play a role in cell expansion during growth, in cell-cell fusion during mating, and in spore release during sporulation. This enzyme may be involved in beta-glucan degradation and also function biosynthetically as a transglycosylase.</text>
</comment>
<accession>A0ABR3ZYE1</accession>
<evidence type="ECO:0000256" key="5">
    <source>
        <dbReference type="ARBA" id="ARBA00012780"/>
    </source>
</evidence>
<dbReference type="Pfam" id="PF00332">
    <property type="entry name" value="Glyco_hydro_17"/>
    <property type="match status" value="1"/>
</dbReference>
<keyword evidence="14" id="KW-0325">Glycoprotein</keyword>
<evidence type="ECO:0000259" key="25">
    <source>
        <dbReference type="Pfam" id="PF09792"/>
    </source>
</evidence>
<evidence type="ECO:0000256" key="2">
    <source>
        <dbReference type="ARBA" id="ARBA00004191"/>
    </source>
</evidence>
<protein>
    <recommendedName>
        <fullName evidence="6">Probable glucan endo-1,3-beta-glucosidase eglC</fullName>
        <ecNumber evidence="5">3.2.1.39</ecNumber>
    </recommendedName>
    <alternativeName>
        <fullName evidence="20">Endo-1,3-beta-glucanase eglC</fullName>
    </alternativeName>
    <alternativeName>
        <fullName evidence="21">Laminarinase eglC</fullName>
    </alternativeName>
</protein>
<keyword evidence="13" id="KW-0472">Membrane</keyword>
<sequence length="621" mass="63267">MLSSTLVALAASLSLASAQVYKGFNYGATNTDNSPKTVSQYQNEFTTAQNLVGATGFASARLYTSIQAGTTNTYSEAFQAAINTKTSLLLGLWGSGGQAGLSNEITALQAAIQAFGSALTDLIVGISVGSEDLYRISPTGIINKSGIGAGPDVISNYIGQVKSAIAGTAANGKPVGHVDTWTAWVNSSNDAVIAASDFIGMDAYPYFQNTMTNPIDNGYSLFFDAYNATVGVAGGKPVWVTETGWPVSGPTENQAVPSVPNAKAYWDQVGCGRLFGQVNTWWYTLQDSFPTTPSPSFGIVGNPLSDTPLYDLSCSGVSTSGQDVPSASVTAAIALATAATAQAGNVGTGQKIGSGSGAQGQNAGSAPAGSAPTDLAPAPGSTSPAVGQQTPTAETQAPAHAPGSTVYSTTGVTITSCPSSCPKESQPQTESPTVPAATAPTTLITKTSVLPSASAVSASGCPASLSGTYEFPHLIVPVDKSQPSKAGGTSYNGTISSTISSIFNFDIPQSDSGKTCTLVFLLPQQDKLTTSAFSLSGSGGFDVARLSSPATEQTSFNTVPSVTSDLGGPESVTPGNEYVIASGMCFAGQRISYKVTATGSFDLNYFQDFNPSPIGFYITVC</sequence>
<keyword evidence="8" id="KW-0134">Cell wall</keyword>
<comment type="catalytic activity">
    <reaction evidence="1">
        <text>Hydrolysis of (1-&gt;3)-beta-D-glucosidic linkages in (1-&gt;3)-beta-D-glucans.</text>
        <dbReference type="EC" id="3.2.1.39"/>
    </reaction>
</comment>
<gene>
    <name evidence="26" type="ORF">N7G274_009481</name>
</gene>
<evidence type="ECO:0000256" key="14">
    <source>
        <dbReference type="ARBA" id="ARBA00023180"/>
    </source>
</evidence>
<feature type="compositionally biased region" description="Low complexity" evidence="23">
    <location>
        <begin position="359"/>
        <end position="372"/>
    </location>
</feature>
<evidence type="ECO:0000256" key="18">
    <source>
        <dbReference type="ARBA" id="ARBA00023326"/>
    </source>
</evidence>
<evidence type="ECO:0000256" key="11">
    <source>
        <dbReference type="ARBA" id="ARBA00022729"/>
    </source>
</evidence>
<evidence type="ECO:0000256" key="4">
    <source>
        <dbReference type="ARBA" id="ARBA00008773"/>
    </source>
</evidence>
<dbReference type="Pfam" id="PF09792">
    <property type="entry name" value="But2"/>
    <property type="match status" value="1"/>
</dbReference>
<reference evidence="26 27" key="1">
    <citation type="submission" date="2024-09" db="EMBL/GenBank/DDBJ databases">
        <title>Rethinking Asexuality: The Enigmatic Case of Functional Sexual Genes in Lepraria (Stereocaulaceae).</title>
        <authorList>
            <person name="Doellman M."/>
            <person name="Sun Y."/>
            <person name="Barcenas-Pena A."/>
            <person name="Lumbsch H.T."/>
            <person name="Grewe F."/>
        </authorList>
    </citation>
    <scope>NUCLEOTIDE SEQUENCE [LARGE SCALE GENOMIC DNA]</scope>
    <source>
        <strain evidence="26 27">Mercado 3170</strain>
    </source>
</reference>
<dbReference type="InterPro" id="IPR017853">
    <property type="entry name" value="GH"/>
</dbReference>
<feature type="compositionally biased region" description="Polar residues" evidence="23">
    <location>
        <begin position="405"/>
        <end position="428"/>
    </location>
</feature>
<dbReference type="EMBL" id="JBEFKJ010000037">
    <property type="protein sequence ID" value="KAL2037756.1"/>
    <property type="molecule type" value="Genomic_DNA"/>
</dbReference>
<evidence type="ECO:0000256" key="7">
    <source>
        <dbReference type="ARBA" id="ARBA00022475"/>
    </source>
</evidence>
<comment type="caution">
    <text evidence="26">The sequence shown here is derived from an EMBL/GenBank/DDBJ whole genome shotgun (WGS) entry which is preliminary data.</text>
</comment>
<comment type="subcellular location">
    <subcellularLocation>
        <location evidence="3">Cell membrane</location>
        <topology evidence="3">Lipid-anchor</topology>
        <topology evidence="3">GPI-anchor</topology>
    </subcellularLocation>
    <subcellularLocation>
        <location evidence="2">Secreted</location>
        <location evidence="2">Cell wall</location>
    </subcellularLocation>
</comment>
<keyword evidence="11 24" id="KW-0732">Signal</keyword>
<evidence type="ECO:0000256" key="17">
    <source>
        <dbReference type="ARBA" id="ARBA00023316"/>
    </source>
</evidence>
<feature type="compositionally biased region" description="Polar residues" evidence="23">
    <location>
        <begin position="380"/>
        <end position="395"/>
    </location>
</feature>
<keyword evidence="10" id="KW-0336">GPI-anchor</keyword>
<evidence type="ECO:0000256" key="21">
    <source>
        <dbReference type="ARBA" id="ARBA00032906"/>
    </source>
</evidence>
<evidence type="ECO:0000256" key="3">
    <source>
        <dbReference type="ARBA" id="ARBA00004609"/>
    </source>
</evidence>
<comment type="similarity">
    <text evidence="4 22">Belongs to the glycosyl hydrolase 17 family.</text>
</comment>
<keyword evidence="7" id="KW-1003">Cell membrane</keyword>
<dbReference type="InterPro" id="IPR050732">
    <property type="entry name" value="Beta-glucan_modifiers"/>
</dbReference>
<evidence type="ECO:0000256" key="12">
    <source>
        <dbReference type="ARBA" id="ARBA00022801"/>
    </source>
</evidence>
<proteinExistence type="inferred from homology"/>
<evidence type="ECO:0000256" key="6">
    <source>
        <dbReference type="ARBA" id="ARBA00019762"/>
    </source>
</evidence>
<dbReference type="PANTHER" id="PTHR16631:SF13">
    <property type="entry name" value="GLUCAN ENDO-1,3-BETA-GLUCOSIDASE EGLC-RELATED"/>
    <property type="match status" value="1"/>
</dbReference>
<evidence type="ECO:0000313" key="26">
    <source>
        <dbReference type="EMBL" id="KAL2037756.1"/>
    </source>
</evidence>
<keyword evidence="27" id="KW-1185">Reference proteome</keyword>
<keyword evidence="15" id="KW-0119">Carbohydrate metabolism</keyword>